<dbReference type="Gene3D" id="3.40.720.10">
    <property type="entry name" value="Alkaline Phosphatase, subunit A"/>
    <property type="match status" value="2"/>
</dbReference>
<dbReference type="GO" id="GO:0005615">
    <property type="term" value="C:extracellular space"/>
    <property type="evidence" value="ECO:0007669"/>
    <property type="project" value="TreeGrafter"/>
</dbReference>
<sequence>MRKKFPNLMGYNCTYREIRRLKNASAEEPMSLGEETAFEDGYVVPLHIEAMKVICRNELSEDLQMDTFAFVQPRRSIPLQKSWHRRPSIIMLGMDNLSRMTLRNNMPSLFENIKKQGWFEMQGYTRIGQNSLPNLMALLTGYSPDTWSNLQCKSNKHGCIDSLPLIWKRFQRKGYITAYGEGSSDISMFRMDKSGFVQGFLDFFARPFEKIPKTTDCVDRRMHIQFIHDYSEQFLKRHLNTKRSQFGFFWTNKVKQSNHEADNIAEPIWLDHFVRRKKQNLFSQSIVIFFSDKGPSGNAKGPDVLAETQPMLLIWLPPWFRVRHPEIVQALRINGKRLTSAYDLHLTLHHILELGERWPRAVRKLLDCPTCQTLLAPVPENRTCADAGISEKLCPCDRYQLLKPKDYKSVPLGKLLVKSINEYLYHQNLHEICSKLKMKSMESVHLRVDGNGTSGSTFRVVFTASPNNPQFSATTRFSHKHKNLEYINITAPLTTTLKTTTPTTTTPTPTTANSTTPTTTTDNTKTENTTTPTATSPSTSISTSTSSSYLNIMEDTNRDNIVSYTYDIERLANVMHLSRFAANQSFYRLTNHSLDENFNCGYKTISKTSQGRYQEDSINKVKEIHITNGDVLPANTEAIITSCKTTKGKVLQINPQTFVNLKNQTKSQISQKQRPNILLIGFNGMTQKMISSALKDINMERWFKLQKFRRIGENYTYNLMALASGYSPSSIANLESTGSVPFIWKQFKSEGYVTALGEDIAFIRDLTLDFEEQPVDYYLRPFLQGIAESVELRNNTPNIENLLTSNYVLDYCEELLTMYAKSTNPFFGLFWTKISTGEAKESNLVDYFKRFKQLGLFDNTIVIFFSDHVCRPFLNIWLPDWFREKYPRMIRNLAVNKNRLSSPHDIYLTLRHILELSKDSPQNLIVPSQIFGCPTCQSLFEEIPNNRNCQSASNSENYCECANYVKISTKDAHKLPLGKLLVESLNQYLHKNKLQNISTDVLQPSVDV</sequence>
<dbReference type="PANTHER" id="PTHR10974">
    <property type="entry name" value="FI08016P-RELATED"/>
    <property type="match status" value="1"/>
</dbReference>
<gene>
    <name evidence="2" type="primary">Dana\GF28191</name>
    <name evidence="2" type="ORF">GF28191</name>
</gene>
<accession>A0A0P8XXQ1</accession>
<proteinExistence type="predicted"/>
<dbReference type="InParanoid" id="A0A0P8XXQ1"/>
<dbReference type="InterPro" id="IPR017850">
    <property type="entry name" value="Alkaline_phosphatase_core_sf"/>
</dbReference>
<dbReference type="AlphaFoldDB" id="A0A0P8XXQ1"/>
<organism evidence="2 3">
    <name type="scientific">Drosophila ananassae</name>
    <name type="common">Fruit fly</name>
    <dbReference type="NCBI Taxonomy" id="7217"/>
    <lineage>
        <taxon>Eukaryota</taxon>
        <taxon>Metazoa</taxon>
        <taxon>Ecdysozoa</taxon>
        <taxon>Arthropoda</taxon>
        <taxon>Hexapoda</taxon>
        <taxon>Insecta</taxon>
        <taxon>Pterygota</taxon>
        <taxon>Neoptera</taxon>
        <taxon>Endopterygota</taxon>
        <taxon>Diptera</taxon>
        <taxon>Brachycera</taxon>
        <taxon>Muscomorpha</taxon>
        <taxon>Ephydroidea</taxon>
        <taxon>Drosophilidae</taxon>
        <taxon>Drosophila</taxon>
        <taxon>Sophophora</taxon>
    </lineage>
</organism>
<feature type="region of interest" description="Disordered" evidence="1">
    <location>
        <begin position="497"/>
        <end position="545"/>
    </location>
</feature>
<dbReference type="InterPro" id="IPR004245">
    <property type="entry name" value="DUF229"/>
</dbReference>
<dbReference type="CDD" id="cd16021">
    <property type="entry name" value="ALP_like"/>
    <property type="match status" value="1"/>
</dbReference>
<evidence type="ECO:0000313" key="3">
    <source>
        <dbReference type="Proteomes" id="UP000007801"/>
    </source>
</evidence>
<dbReference type="PANTHER" id="PTHR10974:SF9">
    <property type="entry name" value="DUF229 DOMAIN CONTAINING PROTEIN-RELATED"/>
    <property type="match status" value="1"/>
</dbReference>
<evidence type="ECO:0000313" key="2">
    <source>
        <dbReference type="EMBL" id="KPU74213.1"/>
    </source>
</evidence>
<dbReference type="STRING" id="7217.A0A0P8XXQ1"/>
<reference evidence="2 3" key="1">
    <citation type="journal article" date="2007" name="Nature">
        <title>Evolution of genes and genomes on the Drosophila phylogeny.</title>
        <authorList>
            <consortium name="Drosophila 12 Genomes Consortium"/>
            <person name="Clark A.G."/>
            <person name="Eisen M.B."/>
            <person name="Smith D.R."/>
            <person name="Bergman C.M."/>
            <person name="Oliver B."/>
            <person name="Markow T.A."/>
            <person name="Kaufman T.C."/>
            <person name="Kellis M."/>
            <person name="Gelbart W."/>
            <person name="Iyer V.N."/>
            <person name="Pollard D.A."/>
            <person name="Sackton T.B."/>
            <person name="Larracuente A.M."/>
            <person name="Singh N.D."/>
            <person name="Abad J.P."/>
            <person name="Abt D.N."/>
            <person name="Adryan B."/>
            <person name="Aguade M."/>
            <person name="Akashi H."/>
            <person name="Anderson W.W."/>
            <person name="Aquadro C.F."/>
            <person name="Ardell D.H."/>
            <person name="Arguello R."/>
            <person name="Artieri C.G."/>
            <person name="Barbash D.A."/>
            <person name="Barker D."/>
            <person name="Barsanti P."/>
            <person name="Batterham P."/>
            <person name="Batzoglou S."/>
            <person name="Begun D."/>
            <person name="Bhutkar A."/>
            <person name="Blanco E."/>
            <person name="Bosak S.A."/>
            <person name="Bradley R.K."/>
            <person name="Brand A.D."/>
            <person name="Brent M.R."/>
            <person name="Brooks A.N."/>
            <person name="Brown R.H."/>
            <person name="Butlin R.K."/>
            <person name="Caggese C."/>
            <person name="Calvi B.R."/>
            <person name="Bernardo de Carvalho A."/>
            <person name="Caspi A."/>
            <person name="Castrezana S."/>
            <person name="Celniker S.E."/>
            <person name="Chang J.L."/>
            <person name="Chapple C."/>
            <person name="Chatterji S."/>
            <person name="Chinwalla A."/>
            <person name="Civetta A."/>
            <person name="Clifton S.W."/>
            <person name="Comeron J.M."/>
            <person name="Costello J.C."/>
            <person name="Coyne J.A."/>
            <person name="Daub J."/>
            <person name="David R.G."/>
            <person name="Delcher A.L."/>
            <person name="Delehaunty K."/>
            <person name="Do C.B."/>
            <person name="Ebling H."/>
            <person name="Edwards K."/>
            <person name="Eickbush T."/>
            <person name="Evans J.D."/>
            <person name="Filipski A."/>
            <person name="Findeiss S."/>
            <person name="Freyhult E."/>
            <person name="Fulton L."/>
            <person name="Fulton R."/>
            <person name="Garcia A.C."/>
            <person name="Gardiner A."/>
            <person name="Garfield D.A."/>
            <person name="Garvin B.E."/>
            <person name="Gibson G."/>
            <person name="Gilbert D."/>
            <person name="Gnerre S."/>
            <person name="Godfrey J."/>
            <person name="Good R."/>
            <person name="Gotea V."/>
            <person name="Gravely B."/>
            <person name="Greenberg A.J."/>
            <person name="Griffiths-Jones S."/>
            <person name="Gross S."/>
            <person name="Guigo R."/>
            <person name="Gustafson E.A."/>
            <person name="Haerty W."/>
            <person name="Hahn M.W."/>
            <person name="Halligan D.L."/>
            <person name="Halpern A.L."/>
            <person name="Halter G.M."/>
            <person name="Han M.V."/>
            <person name="Heger A."/>
            <person name="Hillier L."/>
            <person name="Hinrichs A.S."/>
            <person name="Holmes I."/>
            <person name="Hoskins R.A."/>
            <person name="Hubisz M.J."/>
            <person name="Hultmark D."/>
            <person name="Huntley M.A."/>
            <person name="Jaffe D.B."/>
            <person name="Jagadeeshan S."/>
            <person name="Jeck W.R."/>
            <person name="Johnson J."/>
            <person name="Jones C.D."/>
            <person name="Jordan W.C."/>
            <person name="Karpen G.H."/>
            <person name="Kataoka E."/>
            <person name="Keightley P.D."/>
            <person name="Kheradpour P."/>
            <person name="Kirkness E.F."/>
            <person name="Koerich L.B."/>
            <person name="Kristiansen K."/>
            <person name="Kudrna D."/>
            <person name="Kulathinal R.J."/>
            <person name="Kumar S."/>
            <person name="Kwok R."/>
            <person name="Lander E."/>
            <person name="Langley C.H."/>
            <person name="Lapoint R."/>
            <person name="Lazzaro B.P."/>
            <person name="Lee S.J."/>
            <person name="Levesque L."/>
            <person name="Li R."/>
            <person name="Lin C.F."/>
            <person name="Lin M.F."/>
            <person name="Lindblad-Toh K."/>
            <person name="Llopart A."/>
            <person name="Long M."/>
            <person name="Low L."/>
            <person name="Lozovsky E."/>
            <person name="Lu J."/>
            <person name="Luo M."/>
            <person name="Machado C.A."/>
            <person name="Makalowski W."/>
            <person name="Marzo M."/>
            <person name="Matsuda M."/>
            <person name="Matzkin L."/>
            <person name="McAllister B."/>
            <person name="McBride C.S."/>
            <person name="McKernan B."/>
            <person name="McKernan K."/>
            <person name="Mendez-Lago M."/>
            <person name="Minx P."/>
            <person name="Mollenhauer M.U."/>
            <person name="Montooth K."/>
            <person name="Mount S.M."/>
            <person name="Mu X."/>
            <person name="Myers E."/>
            <person name="Negre B."/>
            <person name="Newfeld S."/>
            <person name="Nielsen R."/>
            <person name="Noor M.A."/>
            <person name="O'Grady P."/>
            <person name="Pachter L."/>
            <person name="Papaceit M."/>
            <person name="Parisi M.J."/>
            <person name="Parisi M."/>
            <person name="Parts L."/>
            <person name="Pedersen J.S."/>
            <person name="Pesole G."/>
            <person name="Phillippy A.M."/>
            <person name="Ponting C.P."/>
            <person name="Pop M."/>
            <person name="Porcelli D."/>
            <person name="Powell J.R."/>
            <person name="Prohaska S."/>
            <person name="Pruitt K."/>
            <person name="Puig M."/>
            <person name="Quesneville H."/>
            <person name="Ram K.R."/>
            <person name="Rand D."/>
            <person name="Rasmussen M.D."/>
            <person name="Reed L.K."/>
            <person name="Reenan R."/>
            <person name="Reily A."/>
            <person name="Remington K.A."/>
            <person name="Rieger T.T."/>
            <person name="Ritchie M.G."/>
            <person name="Robin C."/>
            <person name="Rogers Y.H."/>
            <person name="Rohde C."/>
            <person name="Rozas J."/>
            <person name="Rubenfield M.J."/>
            <person name="Ruiz A."/>
            <person name="Russo S."/>
            <person name="Salzberg S.L."/>
            <person name="Sanchez-Gracia A."/>
            <person name="Saranga D.J."/>
            <person name="Sato H."/>
            <person name="Schaeffer S.W."/>
            <person name="Schatz M.C."/>
            <person name="Schlenke T."/>
            <person name="Schwartz R."/>
            <person name="Segarra C."/>
            <person name="Singh R.S."/>
            <person name="Sirot L."/>
            <person name="Sirota M."/>
            <person name="Sisneros N.B."/>
            <person name="Smith C.D."/>
            <person name="Smith T.F."/>
            <person name="Spieth J."/>
            <person name="Stage D.E."/>
            <person name="Stark A."/>
            <person name="Stephan W."/>
            <person name="Strausberg R.L."/>
            <person name="Strempel S."/>
            <person name="Sturgill D."/>
            <person name="Sutton G."/>
            <person name="Sutton G.G."/>
            <person name="Tao W."/>
            <person name="Teichmann S."/>
            <person name="Tobari Y.N."/>
            <person name="Tomimura Y."/>
            <person name="Tsolas J.M."/>
            <person name="Valente V.L."/>
            <person name="Venter E."/>
            <person name="Venter J.C."/>
            <person name="Vicario S."/>
            <person name="Vieira F.G."/>
            <person name="Vilella A.J."/>
            <person name="Villasante A."/>
            <person name="Walenz B."/>
            <person name="Wang J."/>
            <person name="Wasserman M."/>
            <person name="Watts T."/>
            <person name="Wilson D."/>
            <person name="Wilson R.K."/>
            <person name="Wing R.A."/>
            <person name="Wolfner M.F."/>
            <person name="Wong A."/>
            <person name="Wong G.K."/>
            <person name="Wu C.I."/>
            <person name="Wu G."/>
            <person name="Yamamoto D."/>
            <person name="Yang H.P."/>
            <person name="Yang S.P."/>
            <person name="Yorke J.A."/>
            <person name="Yoshida K."/>
            <person name="Zdobnov E."/>
            <person name="Zhang P."/>
            <person name="Zhang Y."/>
            <person name="Zimin A.V."/>
            <person name="Baldwin J."/>
            <person name="Abdouelleil A."/>
            <person name="Abdulkadir J."/>
            <person name="Abebe A."/>
            <person name="Abera B."/>
            <person name="Abreu J."/>
            <person name="Acer S.C."/>
            <person name="Aftuck L."/>
            <person name="Alexander A."/>
            <person name="An P."/>
            <person name="Anderson E."/>
            <person name="Anderson S."/>
            <person name="Arachi H."/>
            <person name="Azer M."/>
            <person name="Bachantsang P."/>
            <person name="Barry A."/>
            <person name="Bayul T."/>
            <person name="Berlin A."/>
            <person name="Bessette D."/>
            <person name="Bloom T."/>
            <person name="Blye J."/>
            <person name="Boguslavskiy L."/>
            <person name="Bonnet C."/>
            <person name="Boukhgalter B."/>
            <person name="Bourzgui I."/>
            <person name="Brown A."/>
            <person name="Cahill P."/>
            <person name="Channer S."/>
            <person name="Cheshatsang Y."/>
            <person name="Chuda L."/>
            <person name="Citroen M."/>
            <person name="Collymore A."/>
            <person name="Cooke P."/>
            <person name="Costello M."/>
            <person name="D'Aco K."/>
            <person name="Daza R."/>
            <person name="De Haan G."/>
            <person name="DeGray S."/>
            <person name="DeMaso C."/>
            <person name="Dhargay N."/>
            <person name="Dooley K."/>
            <person name="Dooley E."/>
            <person name="Doricent M."/>
            <person name="Dorje P."/>
            <person name="Dorjee K."/>
            <person name="Dupes A."/>
            <person name="Elong R."/>
            <person name="Falk J."/>
            <person name="Farina A."/>
            <person name="Faro S."/>
            <person name="Ferguson D."/>
            <person name="Fisher S."/>
            <person name="Foley C.D."/>
            <person name="Franke A."/>
            <person name="Friedrich D."/>
            <person name="Gadbois L."/>
            <person name="Gearin G."/>
            <person name="Gearin C.R."/>
            <person name="Giannoukos G."/>
            <person name="Goode T."/>
            <person name="Graham J."/>
            <person name="Grandbois E."/>
            <person name="Grewal S."/>
            <person name="Gyaltsen K."/>
            <person name="Hafez N."/>
            <person name="Hagos B."/>
            <person name="Hall J."/>
            <person name="Henson C."/>
            <person name="Hollinger A."/>
            <person name="Honan T."/>
            <person name="Huard M.D."/>
            <person name="Hughes L."/>
            <person name="Hurhula B."/>
            <person name="Husby M.E."/>
            <person name="Kamat A."/>
            <person name="Kanga B."/>
            <person name="Kashin S."/>
            <person name="Khazanovich D."/>
            <person name="Kisner P."/>
            <person name="Lance K."/>
            <person name="Lara M."/>
            <person name="Lee W."/>
            <person name="Lennon N."/>
            <person name="Letendre F."/>
            <person name="LeVine R."/>
            <person name="Lipovsky A."/>
            <person name="Liu X."/>
            <person name="Liu J."/>
            <person name="Liu S."/>
            <person name="Lokyitsang T."/>
            <person name="Lokyitsang Y."/>
            <person name="Lubonja R."/>
            <person name="Lui A."/>
            <person name="MacDonald P."/>
            <person name="Magnisalis V."/>
            <person name="Maru K."/>
            <person name="Matthews C."/>
            <person name="McCusker W."/>
            <person name="McDonough S."/>
            <person name="Mehta T."/>
            <person name="Meldrim J."/>
            <person name="Meneus L."/>
            <person name="Mihai O."/>
            <person name="Mihalev A."/>
            <person name="Mihova T."/>
            <person name="Mittelman R."/>
            <person name="Mlenga V."/>
            <person name="Montmayeur A."/>
            <person name="Mulrain L."/>
            <person name="Navidi A."/>
            <person name="Naylor J."/>
            <person name="Negash T."/>
            <person name="Nguyen T."/>
            <person name="Nguyen N."/>
            <person name="Nicol R."/>
            <person name="Norbu C."/>
            <person name="Norbu N."/>
            <person name="Novod N."/>
            <person name="O'Neill B."/>
            <person name="Osman S."/>
            <person name="Markiewicz E."/>
            <person name="Oyono O.L."/>
            <person name="Patti C."/>
            <person name="Phunkhang P."/>
            <person name="Pierre F."/>
            <person name="Priest M."/>
            <person name="Raghuraman S."/>
            <person name="Rege F."/>
            <person name="Reyes R."/>
            <person name="Rise C."/>
            <person name="Rogov P."/>
            <person name="Ross K."/>
            <person name="Ryan E."/>
            <person name="Settipalli S."/>
            <person name="Shea T."/>
            <person name="Sherpa N."/>
            <person name="Shi L."/>
            <person name="Shih D."/>
            <person name="Sparrow T."/>
            <person name="Spaulding J."/>
            <person name="Stalker J."/>
            <person name="Stange-Thomann N."/>
            <person name="Stavropoulos S."/>
            <person name="Stone C."/>
            <person name="Strader C."/>
            <person name="Tesfaye S."/>
            <person name="Thomson T."/>
            <person name="Thoulutsang Y."/>
            <person name="Thoulutsang D."/>
            <person name="Topham K."/>
            <person name="Topping I."/>
            <person name="Tsamla T."/>
            <person name="Vassiliev H."/>
            <person name="Vo A."/>
            <person name="Wangchuk T."/>
            <person name="Wangdi T."/>
            <person name="Weiand M."/>
            <person name="Wilkinson J."/>
            <person name="Wilson A."/>
            <person name="Yadav S."/>
            <person name="Young G."/>
            <person name="Yu Q."/>
            <person name="Zembek L."/>
            <person name="Zhong D."/>
            <person name="Zimmer A."/>
            <person name="Zwirko Z."/>
            <person name="Jaffe D.B."/>
            <person name="Alvarez P."/>
            <person name="Brockman W."/>
            <person name="Butler J."/>
            <person name="Chin C."/>
            <person name="Gnerre S."/>
            <person name="Grabherr M."/>
            <person name="Kleber M."/>
            <person name="Mauceli E."/>
            <person name="MacCallum I."/>
        </authorList>
    </citation>
    <scope>NUCLEOTIDE SEQUENCE [LARGE SCALE GENOMIC DNA]</scope>
    <source>
        <strain evidence="3">Tucson 14024-0371.13</strain>
    </source>
</reference>
<name>A0A0P8XXQ1_DROAN</name>
<keyword evidence="3" id="KW-1185">Reference proteome</keyword>
<evidence type="ECO:0000256" key="1">
    <source>
        <dbReference type="SAM" id="MobiDB-lite"/>
    </source>
</evidence>
<dbReference type="Pfam" id="PF02995">
    <property type="entry name" value="DUF229"/>
    <property type="match status" value="2"/>
</dbReference>
<dbReference type="Proteomes" id="UP000007801">
    <property type="component" value="Unassembled WGS sequence"/>
</dbReference>
<dbReference type="SUPFAM" id="SSF53649">
    <property type="entry name" value="Alkaline phosphatase-like"/>
    <property type="match status" value="2"/>
</dbReference>
<dbReference type="SMR" id="A0A0P8XXQ1"/>
<dbReference type="OrthoDB" id="7860600at2759"/>
<dbReference type="FunFam" id="3.40.720.10:FF:000017">
    <property type="entry name" value="Predicted protein"/>
    <property type="match status" value="1"/>
</dbReference>
<protein>
    <submittedName>
        <fullName evidence="2">Uncharacterized protein</fullName>
    </submittedName>
</protein>
<dbReference type="EMBL" id="CH902624">
    <property type="protein sequence ID" value="KPU74213.1"/>
    <property type="molecule type" value="Genomic_DNA"/>
</dbReference>